<dbReference type="InterPro" id="IPR011047">
    <property type="entry name" value="Quinoprotein_ADH-like_sf"/>
</dbReference>
<organism evidence="1 2">
    <name type="scientific">Streptomyces acidiscabies</name>
    <dbReference type="NCBI Taxonomy" id="42234"/>
    <lineage>
        <taxon>Bacteria</taxon>
        <taxon>Bacillati</taxon>
        <taxon>Actinomycetota</taxon>
        <taxon>Actinomycetes</taxon>
        <taxon>Kitasatosporales</taxon>
        <taxon>Streptomycetaceae</taxon>
        <taxon>Streptomyces</taxon>
    </lineage>
</organism>
<dbReference type="Pfam" id="PF00400">
    <property type="entry name" value="WD40"/>
    <property type="match status" value="2"/>
</dbReference>
<evidence type="ECO:0000313" key="2">
    <source>
        <dbReference type="Proteomes" id="UP000037151"/>
    </source>
</evidence>
<dbReference type="Proteomes" id="UP000037151">
    <property type="component" value="Unassembled WGS sequence"/>
</dbReference>
<dbReference type="GO" id="GO:0006367">
    <property type="term" value="P:transcription initiation at RNA polymerase II promoter"/>
    <property type="evidence" value="ECO:0007669"/>
    <property type="project" value="TreeGrafter"/>
</dbReference>
<dbReference type="AlphaFoldDB" id="A0A0L0JK34"/>
<protein>
    <submittedName>
        <fullName evidence="1">Uncharacterized protein</fullName>
    </submittedName>
</protein>
<sequence>MVLVIGVSVPVTLTLLQDKGGDSGSSDSGALPVSGPVLRAAVAGAGTSAVFSPDSKLIAATGSKGVKLLRAADAGTVKFNTFPEQAYPLFSPTSALLATVQTDNAAKRTVRLWNLTANSRTDIATGAPSSVTMAFSPRGDLLATAAALAANQDYDNPIRLWNTSTGKLVTTLTGFDNGVQSMVFTPDGKTLAAGAAGDPGTVKLWNVTTGKVTATLATGYVIALSPDGKTLATSSEFAADHKASLWDVTTGKRIAALSAGQPLGFSGDGKLLALMDNSSTVQLWRISDHARERTFPGMATAKFGPSGERLALVSETGTVSLLDYTSATPAKTLMPPSSTSEKTQTVDFSTDGSALTTAAQNGRVQVWMLNWPSWVSPSPS</sequence>
<comment type="caution">
    <text evidence="1">The sequence shown here is derived from an EMBL/GenBank/DDBJ whole genome shotgun (WGS) entry which is preliminary data.</text>
</comment>
<dbReference type="EMBL" id="JPPY01000217">
    <property type="protein sequence ID" value="KND25814.1"/>
    <property type="molecule type" value="Genomic_DNA"/>
</dbReference>
<dbReference type="InterPro" id="IPR015943">
    <property type="entry name" value="WD40/YVTN_repeat-like_dom_sf"/>
</dbReference>
<dbReference type="SUPFAM" id="SSF50998">
    <property type="entry name" value="Quinoprotein alcohol dehydrogenase-like"/>
    <property type="match status" value="1"/>
</dbReference>
<reference evidence="2" key="1">
    <citation type="submission" date="2014-07" db="EMBL/GenBank/DDBJ databases">
        <title>Genome sequencing of plant-pathogenic Streptomyces species.</title>
        <authorList>
            <person name="Harrison J."/>
            <person name="Sapp M."/>
            <person name="Thwaites R."/>
            <person name="Studholme D.J."/>
        </authorList>
    </citation>
    <scope>NUCLEOTIDE SEQUENCE [LARGE SCALE GENOMIC DNA]</scope>
    <source>
        <strain evidence="2">NCPPB 4445</strain>
    </source>
</reference>
<dbReference type="Gene3D" id="2.130.10.10">
    <property type="entry name" value="YVTN repeat-like/Quinoprotein amine dehydrogenase"/>
    <property type="match status" value="2"/>
</dbReference>
<name>A0A0L0JK34_9ACTN</name>
<gene>
    <name evidence="1" type="ORF">IQ63_39550</name>
</gene>
<accession>A0A0L0JK34</accession>
<dbReference type="PANTHER" id="PTHR19879:SF9">
    <property type="entry name" value="TRANSCRIPTION INITIATION FACTOR TFIID SUBUNIT 5"/>
    <property type="match status" value="1"/>
</dbReference>
<evidence type="ECO:0000313" key="1">
    <source>
        <dbReference type="EMBL" id="KND25814.1"/>
    </source>
</evidence>
<proteinExistence type="predicted"/>
<dbReference type="PANTHER" id="PTHR19879">
    <property type="entry name" value="TRANSCRIPTION INITIATION FACTOR TFIID"/>
    <property type="match status" value="1"/>
</dbReference>
<dbReference type="PATRIC" id="fig|42234.21.peg.8138"/>
<dbReference type="SMART" id="SM00320">
    <property type="entry name" value="WD40"/>
    <property type="match status" value="6"/>
</dbReference>
<dbReference type="InterPro" id="IPR001680">
    <property type="entry name" value="WD40_rpt"/>
</dbReference>